<dbReference type="SUPFAM" id="SSF56112">
    <property type="entry name" value="Protein kinase-like (PK-like)"/>
    <property type="match status" value="1"/>
</dbReference>
<evidence type="ECO:0000256" key="2">
    <source>
        <dbReference type="SAM" id="SignalP"/>
    </source>
</evidence>
<dbReference type="Proteomes" id="UP001497516">
    <property type="component" value="Chromosome 1"/>
</dbReference>
<dbReference type="FunFam" id="1.10.510.10:FF:000530">
    <property type="entry name" value="probable receptor-like protein kinase At5g59700"/>
    <property type="match status" value="1"/>
</dbReference>
<dbReference type="InterPro" id="IPR051564">
    <property type="entry name" value="LRR_receptor-like_kinase"/>
</dbReference>
<feature type="domain" description="Protein kinase" evidence="3">
    <location>
        <begin position="300"/>
        <end position="568"/>
    </location>
</feature>
<reference evidence="4 5" key="1">
    <citation type="submission" date="2024-04" db="EMBL/GenBank/DDBJ databases">
        <authorList>
            <person name="Fracassetti M."/>
        </authorList>
    </citation>
    <scope>NUCLEOTIDE SEQUENCE [LARGE SCALE GENOMIC DNA]</scope>
</reference>
<keyword evidence="1" id="KW-1133">Transmembrane helix</keyword>
<organism evidence="4 5">
    <name type="scientific">Linum trigynum</name>
    <dbReference type="NCBI Taxonomy" id="586398"/>
    <lineage>
        <taxon>Eukaryota</taxon>
        <taxon>Viridiplantae</taxon>
        <taxon>Streptophyta</taxon>
        <taxon>Embryophyta</taxon>
        <taxon>Tracheophyta</taxon>
        <taxon>Spermatophyta</taxon>
        <taxon>Magnoliopsida</taxon>
        <taxon>eudicotyledons</taxon>
        <taxon>Gunneridae</taxon>
        <taxon>Pentapetalae</taxon>
        <taxon>rosids</taxon>
        <taxon>fabids</taxon>
        <taxon>Malpighiales</taxon>
        <taxon>Linaceae</taxon>
        <taxon>Linum</taxon>
    </lineage>
</organism>
<evidence type="ECO:0000256" key="1">
    <source>
        <dbReference type="SAM" id="Phobius"/>
    </source>
</evidence>
<dbReference type="Gene3D" id="1.10.510.10">
    <property type="entry name" value="Transferase(Phosphotransferase) domain 1"/>
    <property type="match status" value="1"/>
</dbReference>
<dbReference type="AlphaFoldDB" id="A0AAV2CKR6"/>
<keyword evidence="1" id="KW-0812">Transmembrane</keyword>
<dbReference type="Gene3D" id="3.30.200.20">
    <property type="entry name" value="Phosphorylase Kinase, domain 1"/>
    <property type="match status" value="1"/>
</dbReference>
<dbReference type="PANTHER" id="PTHR48055:SF9">
    <property type="entry name" value="PROTEIN KINASE DOMAIN-CONTAINING PROTEIN"/>
    <property type="match status" value="1"/>
</dbReference>
<keyword evidence="1" id="KW-0472">Membrane</keyword>
<keyword evidence="5" id="KW-1185">Reference proteome</keyword>
<dbReference type="Pfam" id="PF00069">
    <property type="entry name" value="Pkinase"/>
    <property type="match status" value="1"/>
</dbReference>
<evidence type="ECO:0000259" key="3">
    <source>
        <dbReference type="PROSITE" id="PS50011"/>
    </source>
</evidence>
<evidence type="ECO:0000313" key="4">
    <source>
        <dbReference type="EMBL" id="CAL1357147.1"/>
    </source>
</evidence>
<feature type="transmembrane region" description="Helical" evidence="1">
    <location>
        <begin position="232"/>
        <end position="253"/>
    </location>
</feature>
<dbReference type="GO" id="GO:0016020">
    <property type="term" value="C:membrane"/>
    <property type="evidence" value="ECO:0007669"/>
    <property type="project" value="TreeGrafter"/>
</dbReference>
<dbReference type="InterPro" id="IPR011009">
    <property type="entry name" value="Kinase-like_dom_sf"/>
</dbReference>
<dbReference type="PROSITE" id="PS50011">
    <property type="entry name" value="PROTEIN_KINASE_DOM"/>
    <property type="match status" value="1"/>
</dbReference>
<evidence type="ECO:0000313" key="5">
    <source>
        <dbReference type="Proteomes" id="UP001497516"/>
    </source>
</evidence>
<name>A0AAV2CKR6_9ROSI</name>
<feature type="signal peptide" evidence="2">
    <location>
        <begin position="1"/>
        <end position="32"/>
    </location>
</feature>
<gene>
    <name evidence="4" type="ORF">LTRI10_LOCUS4801</name>
</gene>
<sequence>MKLRHRRSFFASTVLLAIVFLHISDNPDSVSAQESDGSSCILDIQPPADDTSCDGDRRRQAGNWGGFIDGGDDCCTPAFDDYLFGLARWASQSGQVFLNSTDQSRCLTGTSCGFDKLTRGASGCSSFTVADVADKLKPQLESLDQGCNFTEDASSQHCSRCSAKWEEIRESLDHGSSSETELCRFAVMVTLTSNWAGSRDQVQPLYDCLSQAAGSKASQGGRRIGSKIIREILIVSLSVGGVAAILVLLLWIMSRRKSQQTRSPAESGSLRTASQKNLNFKQPNNLKISIKEIYSATNHLTESNFIGQGIAGKVYKGKLSDGQAVAVKHIVSDGHVETFVREVTSLSHVKHPNLVALTGCCKHEDEYFLVYELCENGNLSEWLYSKERTLSWLQRIEIAIDCARGLWFLHTYPGGCIVHRDIKPTNILLDSNFQAKLSDFGLSKVMNLGQSFVSSEVRGTFGYVDPEYQRNHHVNAKGDVYSFGIVLMQILSGQKVINMNHNTHMQLNKKASYIATSGNIAEFADPKLNGEYSTEAFEILFKLALSCSGGKKDRPTMEMVVTRLEKALDISMRSSS</sequence>
<dbReference type="PROSITE" id="PS00108">
    <property type="entry name" value="PROTEIN_KINASE_ST"/>
    <property type="match status" value="1"/>
</dbReference>
<dbReference type="InterPro" id="IPR008271">
    <property type="entry name" value="Ser/Thr_kinase_AS"/>
</dbReference>
<dbReference type="PANTHER" id="PTHR48055">
    <property type="entry name" value="LEUCINE-RICH REPEAT RECEPTOR PROTEIN KINASE EMS1"/>
    <property type="match status" value="1"/>
</dbReference>
<keyword evidence="2" id="KW-0732">Signal</keyword>
<dbReference type="InterPro" id="IPR043891">
    <property type="entry name" value="SPARK"/>
</dbReference>
<dbReference type="Pfam" id="PF19160">
    <property type="entry name" value="SPARK"/>
    <property type="match status" value="1"/>
</dbReference>
<feature type="chain" id="PRO_5043606726" description="Protein kinase domain-containing protein" evidence="2">
    <location>
        <begin position="33"/>
        <end position="576"/>
    </location>
</feature>
<accession>A0AAV2CKR6</accession>
<dbReference type="InterPro" id="IPR000719">
    <property type="entry name" value="Prot_kinase_dom"/>
</dbReference>
<dbReference type="EMBL" id="OZ034813">
    <property type="protein sequence ID" value="CAL1357147.1"/>
    <property type="molecule type" value="Genomic_DNA"/>
</dbReference>
<dbReference type="GO" id="GO:0004672">
    <property type="term" value="F:protein kinase activity"/>
    <property type="evidence" value="ECO:0007669"/>
    <property type="project" value="InterPro"/>
</dbReference>
<proteinExistence type="predicted"/>
<dbReference type="GO" id="GO:0005524">
    <property type="term" value="F:ATP binding"/>
    <property type="evidence" value="ECO:0007669"/>
    <property type="project" value="InterPro"/>
</dbReference>
<protein>
    <recommendedName>
        <fullName evidence="3">Protein kinase domain-containing protein</fullName>
    </recommendedName>
</protein>
<dbReference type="SMART" id="SM00220">
    <property type="entry name" value="S_TKc"/>
    <property type="match status" value="1"/>
</dbReference>